<name>A0ACC3AJQ7_9EURO</name>
<comment type="caution">
    <text evidence="1">The sequence shown here is derived from an EMBL/GenBank/DDBJ whole genome shotgun (WGS) entry which is preliminary data.</text>
</comment>
<evidence type="ECO:0000313" key="2">
    <source>
        <dbReference type="Proteomes" id="UP001172386"/>
    </source>
</evidence>
<gene>
    <name evidence="1" type="ORF">H2198_000545</name>
</gene>
<sequence length="617" mass="66099">MPFDFKKFDVKCASMSIDELQREWEHYTRLISGSATSTAVSGAAIPFTLGVSVIGVGLAAPAIHNARKKREIIERHLNRHGTTHVTRKRDVLTPMAISGTVGLVTLGIGSAGADAVTNAAAEHGFSSVAANEIAVKAGVHLAVDGLAMAGEEHHMKQKRLAEAHNAWLRQQWLPGQPKQGDGTPGMNSYHSTMYGEDSKMVSQNISNAGPNALLPMASPIPISPSPPSPYANPPGYFPSSQNLYQEKSPLPSYSTTPFMDNQGYPPPPTYSEKPVFYDASKLGSELVQPQHATPASMTCSSTLYQDESQCKNSETPLNTNMPTVCKPVPWPQPESISSPTNQTQGLQGSQCLQATYPTPLAHQAPQPMYPSYPGTMVPNSASQQSDGLDHAMQRLSIASSAPPPPPVQSPATAPRQNSLAATPQYNPASPPYQHYQPSENMTSYFPPPPPSPAISTISSNPYTSYSVQPLVPSNAQSQSHGGSMSNPYPTPSPTPGALSQYSSPPQNLDAACNTYPAPSQTLEYTYNRYSTPAPTPANLPVSSPRPYNNFSLSPQSNLYFPPPPSTSGQRLQQQSPTHVQTQHGAYGYPTPLATPLQKSEGGTYFPPPPTTPFTGRW</sequence>
<accession>A0ACC3AJQ7</accession>
<dbReference type="Proteomes" id="UP001172386">
    <property type="component" value="Unassembled WGS sequence"/>
</dbReference>
<organism evidence="1 2">
    <name type="scientific">Neophaeococcomyces mojaviensis</name>
    <dbReference type="NCBI Taxonomy" id="3383035"/>
    <lineage>
        <taxon>Eukaryota</taxon>
        <taxon>Fungi</taxon>
        <taxon>Dikarya</taxon>
        <taxon>Ascomycota</taxon>
        <taxon>Pezizomycotina</taxon>
        <taxon>Eurotiomycetes</taxon>
        <taxon>Chaetothyriomycetidae</taxon>
        <taxon>Chaetothyriales</taxon>
        <taxon>Chaetothyriales incertae sedis</taxon>
        <taxon>Neophaeococcomyces</taxon>
    </lineage>
</organism>
<dbReference type="EMBL" id="JAPDRQ010000005">
    <property type="protein sequence ID" value="KAJ9664042.1"/>
    <property type="molecule type" value="Genomic_DNA"/>
</dbReference>
<reference evidence="1" key="1">
    <citation type="submission" date="2022-10" db="EMBL/GenBank/DDBJ databases">
        <title>Culturing micro-colonial fungi from biological soil crusts in the Mojave desert and describing Neophaeococcomyces mojavensis, and introducing the new genera and species Taxawa tesnikishii.</title>
        <authorList>
            <person name="Kurbessoian T."/>
            <person name="Stajich J.E."/>
        </authorList>
    </citation>
    <scope>NUCLEOTIDE SEQUENCE</scope>
    <source>
        <strain evidence="1">JES_112</strain>
    </source>
</reference>
<keyword evidence="2" id="KW-1185">Reference proteome</keyword>
<protein>
    <submittedName>
        <fullName evidence="1">Uncharacterized protein</fullName>
    </submittedName>
</protein>
<proteinExistence type="predicted"/>
<evidence type="ECO:0000313" key="1">
    <source>
        <dbReference type="EMBL" id="KAJ9664042.1"/>
    </source>
</evidence>